<feature type="binding site" evidence="16">
    <location>
        <position position="78"/>
    </location>
    <ligand>
        <name>Ca(2+)</name>
        <dbReference type="ChEBI" id="CHEBI:29108"/>
        <label>1</label>
    </ligand>
</feature>
<keyword evidence="19" id="KW-0732">Signal</keyword>
<dbReference type="EC" id="1.11.1.7" evidence="19"/>
<keyword evidence="8 16" id="KW-0408">Iron</keyword>
<dbReference type="InterPro" id="IPR010255">
    <property type="entry name" value="Haem_peroxidase_sf"/>
</dbReference>
<feature type="binding site" evidence="16">
    <location>
        <position position="83"/>
    </location>
    <ligand>
        <name>Ca(2+)</name>
        <dbReference type="ChEBI" id="CHEBI:29108"/>
        <label>1</label>
    </ligand>
</feature>
<evidence type="ECO:0000256" key="14">
    <source>
        <dbReference type="PIRSR" id="PIRSR600823-1"/>
    </source>
</evidence>
<evidence type="ECO:0000256" key="16">
    <source>
        <dbReference type="PIRSR" id="PIRSR600823-3"/>
    </source>
</evidence>
<dbReference type="GO" id="GO:0042744">
    <property type="term" value="P:hydrogen peroxide catabolic process"/>
    <property type="evidence" value="ECO:0007669"/>
    <property type="project" value="UniProtKB-KW"/>
</dbReference>
<evidence type="ECO:0000256" key="9">
    <source>
        <dbReference type="ARBA" id="ARBA00023157"/>
    </source>
</evidence>
<dbReference type="InterPro" id="IPR033905">
    <property type="entry name" value="Secretory_peroxidase"/>
</dbReference>
<keyword evidence="11" id="KW-0873">Pyrrolidone carboxylic acid</keyword>
<evidence type="ECO:0000256" key="12">
    <source>
        <dbReference type="ARBA" id="ARBA00023324"/>
    </source>
</evidence>
<evidence type="ECO:0000256" key="3">
    <source>
        <dbReference type="ARBA" id="ARBA00022559"/>
    </source>
</evidence>
<organism evidence="21 22">
    <name type="scientific">Lolium multiflorum</name>
    <name type="common">Italian ryegrass</name>
    <name type="synonym">Lolium perenne subsp. multiflorum</name>
    <dbReference type="NCBI Taxonomy" id="4521"/>
    <lineage>
        <taxon>Eukaryota</taxon>
        <taxon>Viridiplantae</taxon>
        <taxon>Streptophyta</taxon>
        <taxon>Embryophyta</taxon>
        <taxon>Tracheophyta</taxon>
        <taxon>Spermatophyta</taxon>
        <taxon>Magnoliopsida</taxon>
        <taxon>Liliopsida</taxon>
        <taxon>Poales</taxon>
        <taxon>Poaceae</taxon>
        <taxon>BOP clade</taxon>
        <taxon>Pooideae</taxon>
        <taxon>Poodae</taxon>
        <taxon>Poeae</taxon>
        <taxon>Poeae Chloroplast Group 2 (Poeae type)</taxon>
        <taxon>Loliodinae</taxon>
        <taxon>Loliinae</taxon>
        <taxon>Lolium</taxon>
    </lineage>
</organism>
<reference evidence="21" key="1">
    <citation type="submission" date="2023-07" db="EMBL/GenBank/DDBJ databases">
        <title>A chromosome-level genome assembly of Lolium multiflorum.</title>
        <authorList>
            <person name="Chen Y."/>
            <person name="Copetti D."/>
            <person name="Kolliker R."/>
            <person name="Studer B."/>
        </authorList>
    </citation>
    <scope>NUCLEOTIDE SEQUENCE</scope>
    <source>
        <strain evidence="21">02402/16</strain>
        <tissue evidence="21">Leaf</tissue>
    </source>
</reference>
<dbReference type="PANTHER" id="PTHR31388">
    <property type="entry name" value="PEROXIDASE 72-RELATED"/>
    <property type="match status" value="1"/>
</dbReference>
<evidence type="ECO:0000256" key="18">
    <source>
        <dbReference type="PIRSR" id="PIRSR600823-5"/>
    </source>
</evidence>
<keyword evidence="9 18" id="KW-1015">Disulfide bond</keyword>
<feature type="binding site" evidence="16">
    <location>
        <position position="87"/>
    </location>
    <ligand>
        <name>Ca(2+)</name>
        <dbReference type="ChEBI" id="CHEBI:29108"/>
        <label>1</label>
    </ligand>
</feature>
<feature type="binding site" evidence="15">
    <location>
        <position position="174"/>
    </location>
    <ligand>
        <name>substrate</name>
    </ligand>
</feature>
<feature type="chain" id="PRO_5041765838" description="Peroxidase" evidence="19">
    <location>
        <begin position="36"/>
        <end position="330"/>
    </location>
</feature>
<dbReference type="EMBL" id="JAUUTY010000006">
    <property type="protein sequence ID" value="KAK1616351.1"/>
    <property type="molecule type" value="Genomic_DNA"/>
</dbReference>
<comment type="subcellular location">
    <subcellularLocation>
        <location evidence="19">Secreted</location>
    </subcellularLocation>
</comment>
<dbReference type="PROSITE" id="PS50873">
    <property type="entry name" value="PEROXIDASE_4"/>
    <property type="match status" value="1"/>
</dbReference>
<keyword evidence="22" id="KW-1185">Reference proteome</keyword>
<comment type="function">
    <text evidence="19">Removal of H(2)O(2), oxidation of toxic reductants, biosynthesis and degradation of lignin, suberization, auxin catabolism, response to environmental stresses such as wounding, pathogen attack and oxidative stress.</text>
</comment>
<keyword evidence="4 19" id="KW-0349">Heme</keyword>
<dbReference type="Gene3D" id="1.10.420.10">
    <property type="entry name" value="Peroxidase, domain 2"/>
    <property type="match status" value="1"/>
</dbReference>
<keyword evidence="3 19" id="KW-0575">Peroxidase</keyword>
<evidence type="ECO:0000256" key="11">
    <source>
        <dbReference type="ARBA" id="ARBA00023283"/>
    </source>
</evidence>
<dbReference type="FunFam" id="1.10.520.10:FF:000009">
    <property type="entry name" value="Peroxidase"/>
    <property type="match status" value="1"/>
</dbReference>
<evidence type="ECO:0000259" key="20">
    <source>
        <dbReference type="PROSITE" id="PS50873"/>
    </source>
</evidence>
<feature type="signal peptide" evidence="19">
    <location>
        <begin position="1"/>
        <end position="35"/>
    </location>
</feature>
<dbReference type="CDD" id="cd00693">
    <property type="entry name" value="secretory_peroxidase"/>
    <property type="match status" value="1"/>
</dbReference>
<proteinExistence type="inferred from homology"/>
<evidence type="ECO:0000256" key="15">
    <source>
        <dbReference type="PIRSR" id="PIRSR600823-2"/>
    </source>
</evidence>
<dbReference type="PRINTS" id="PR00461">
    <property type="entry name" value="PLPEROXIDASE"/>
</dbReference>
<dbReference type="GO" id="GO:0046872">
    <property type="term" value="F:metal ion binding"/>
    <property type="evidence" value="ECO:0007669"/>
    <property type="project" value="UniProtKB-UniRule"/>
</dbReference>
<dbReference type="GO" id="GO:0020037">
    <property type="term" value="F:heme binding"/>
    <property type="evidence" value="ECO:0007669"/>
    <property type="project" value="UniProtKB-UniRule"/>
</dbReference>
<comment type="similarity">
    <text evidence="19">Belongs to the peroxidase family. Classical plant (class III) peroxidase subfamily.</text>
</comment>
<feature type="site" description="Transition state stabilizer" evidence="17">
    <location>
        <position position="73"/>
    </location>
</feature>
<keyword evidence="10" id="KW-0325">Glycoprotein</keyword>
<dbReference type="InterPro" id="IPR019794">
    <property type="entry name" value="Peroxidases_AS"/>
</dbReference>
<evidence type="ECO:0000256" key="5">
    <source>
        <dbReference type="ARBA" id="ARBA00022723"/>
    </source>
</evidence>
<sequence length="330" mass="34135">MAVFPSVGRPRRPFLLAAAAAVAVLLHALARGADAQLSAGFYSSSCPTVHGVVRQVMSQAVMNDTRSGAAILRLFFHDCFVSGCDASLLLDDTPTTPGEKGAGPNAGGSTFGFDVIDNIKTQVEAACPGVVSCADILALATRDSVNLLGGPSWAVPLGRRDATVPNPADAAKLPGPDSDLAGLISAFADKGLTPRDLTALSGAHTVGMARCVHFRTHVYCDANVSPAFASQQRQACPSSGGDASLAPLDSVTPNEFDNGYYRGLMTGAGLMRSDQELFNNGQVDSLVRLYGTNPAAFSADFAASMIRLGNVGTLTAASGEIRIDCRKVNS</sequence>
<comment type="caution">
    <text evidence="21">The sequence shown here is derived from an EMBL/GenBank/DDBJ whole genome shotgun (WGS) entry which is preliminary data.</text>
</comment>
<dbReference type="PROSITE" id="PS00436">
    <property type="entry name" value="PEROXIDASE_2"/>
    <property type="match status" value="1"/>
</dbReference>
<evidence type="ECO:0000256" key="1">
    <source>
        <dbReference type="ARBA" id="ARBA00000189"/>
    </source>
</evidence>
<feature type="binding site" evidence="16">
    <location>
        <position position="252"/>
    </location>
    <ligand>
        <name>Ca(2+)</name>
        <dbReference type="ChEBI" id="CHEBI:29108"/>
        <label>2</label>
    </ligand>
</feature>
<evidence type="ECO:0000313" key="21">
    <source>
        <dbReference type="EMBL" id="KAK1616351.1"/>
    </source>
</evidence>
<dbReference type="GO" id="GO:0005576">
    <property type="term" value="C:extracellular region"/>
    <property type="evidence" value="ECO:0007669"/>
    <property type="project" value="UniProtKB-SubCell"/>
</dbReference>
<comment type="function">
    <text evidence="13">Involved in defense response to powdery meldew fungus.</text>
</comment>
<dbReference type="PRINTS" id="PR00458">
    <property type="entry name" value="PEROXIDASE"/>
</dbReference>
<feature type="disulfide bond" evidence="18">
    <location>
        <begin position="46"/>
        <end position="127"/>
    </location>
</feature>
<feature type="domain" description="Plant heme peroxidase family profile" evidence="20">
    <location>
        <begin position="36"/>
        <end position="329"/>
    </location>
</feature>
<feature type="active site" description="Proton acceptor" evidence="14">
    <location>
        <position position="77"/>
    </location>
</feature>
<feature type="binding site" evidence="16">
    <location>
        <position position="99"/>
    </location>
    <ligand>
        <name>Ca(2+)</name>
        <dbReference type="ChEBI" id="CHEBI:29108"/>
        <label>1</label>
    </ligand>
</feature>
<dbReference type="InterPro" id="IPR000823">
    <property type="entry name" value="Peroxidase_pln"/>
</dbReference>
<dbReference type="Pfam" id="PF00141">
    <property type="entry name" value="peroxidase"/>
    <property type="match status" value="1"/>
</dbReference>
<feature type="disulfide bond" evidence="18">
    <location>
        <begin position="133"/>
        <end position="325"/>
    </location>
</feature>
<feature type="binding site" evidence="16">
    <location>
        <position position="205"/>
    </location>
    <ligand>
        <name>Ca(2+)</name>
        <dbReference type="ChEBI" id="CHEBI:29108"/>
        <label>2</label>
    </ligand>
</feature>
<dbReference type="PANTHER" id="PTHR31388:SF220">
    <property type="entry name" value="PEROXIDASE"/>
    <property type="match status" value="1"/>
</dbReference>
<feature type="binding site" evidence="16">
    <location>
        <position position="249"/>
    </location>
    <ligand>
        <name>Ca(2+)</name>
        <dbReference type="ChEBI" id="CHEBI:29108"/>
        <label>2</label>
    </ligand>
</feature>
<comment type="cofactor">
    <cofactor evidence="16 19">
        <name>Ca(2+)</name>
        <dbReference type="ChEBI" id="CHEBI:29108"/>
    </cofactor>
    <text evidence="16 19">Binds 2 calcium ions per subunit.</text>
</comment>
<evidence type="ECO:0000256" key="17">
    <source>
        <dbReference type="PIRSR" id="PIRSR600823-4"/>
    </source>
</evidence>
<dbReference type="InterPro" id="IPR002016">
    <property type="entry name" value="Haem_peroxidase"/>
</dbReference>
<evidence type="ECO:0000313" key="22">
    <source>
        <dbReference type="Proteomes" id="UP001231189"/>
    </source>
</evidence>
<feature type="binding site" evidence="16">
    <location>
        <position position="257"/>
    </location>
    <ligand>
        <name>Ca(2+)</name>
        <dbReference type="ChEBI" id="CHEBI:29108"/>
        <label>2</label>
    </ligand>
</feature>
<protein>
    <recommendedName>
        <fullName evidence="19">Peroxidase</fullName>
        <ecNumber evidence="19">1.11.1.7</ecNumber>
    </recommendedName>
</protein>
<evidence type="ECO:0000256" key="7">
    <source>
        <dbReference type="ARBA" id="ARBA00023002"/>
    </source>
</evidence>
<comment type="catalytic activity">
    <reaction evidence="1 19">
        <text>2 a phenolic donor + H2O2 = 2 a phenolic radical donor + 2 H2O</text>
        <dbReference type="Rhea" id="RHEA:56136"/>
        <dbReference type="ChEBI" id="CHEBI:15377"/>
        <dbReference type="ChEBI" id="CHEBI:16240"/>
        <dbReference type="ChEBI" id="CHEBI:139520"/>
        <dbReference type="ChEBI" id="CHEBI:139521"/>
        <dbReference type="EC" id="1.11.1.7"/>
    </reaction>
</comment>
<evidence type="ECO:0000256" key="2">
    <source>
        <dbReference type="ARBA" id="ARBA00006873"/>
    </source>
</evidence>
<name>A0AAD8R8Q0_LOLMU</name>
<evidence type="ECO:0000256" key="8">
    <source>
        <dbReference type="ARBA" id="ARBA00023004"/>
    </source>
</evidence>
<dbReference type="Proteomes" id="UP001231189">
    <property type="component" value="Unassembled WGS sequence"/>
</dbReference>
<dbReference type="GO" id="GO:0140825">
    <property type="term" value="F:lactoperoxidase activity"/>
    <property type="evidence" value="ECO:0007669"/>
    <property type="project" value="UniProtKB-EC"/>
</dbReference>
<evidence type="ECO:0000256" key="13">
    <source>
        <dbReference type="ARBA" id="ARBA00056385"/>
    </source>
</evidence>
<keyword evidence="6 16" id="KW-0106">Calcium</keyword>
<comment type="similarity">
    <text evidence="2">Belongs to the peroxidase family. Ascorbate peroxidase subfamily.</text>
</comment>
<evidence type="ECO:0000256" key="10">
    <source>
        <dbReference type="ARBA" id="ARBA00023180"/>
    </source>
</evidence>
<comment type="cofactor">
    <cofactor evidence="16 19">
        <name>heme b</name>
        <dbReference type="ChEBI" id="CHEBI:60344"/>
    </cofactor>
    <text evidence="16 19">Binds 1 heme b (iron(II)-protoporphyrin IX) group per subunit.</text>
</comment>
<feature type="binding site" evidence="16">
    <location>
        <position position="81"/>
    </location>
    <ligand>
        <name>Ca(2+)</name>
        <dbReference type="ChEBI" id="CHEBI:29108"/>
        <label>1</label>
    </ligand>
</feature>
<dbReference type="AlphaFoldDB" id="A0AAD8R8Q0"/>
<feature type="binding site" evidence="16">
    <location>
        <position position="85"/>
    </location>
    <ligand>
        <name>Ca(2+)</name>
        <dbReference type="ChEBI" id="CHEBI:29108"/>
        <label>1</label>
    </ligand>
</feature>
<keyword evidence="19" id="KW-0964">Secreted</keyword>
<dbReference type="SUPFAM" id="SSF48113">
    <property type="entry name" value="Heme-dependent peroxidases"/>
    <property type="match status" value="1"/>
</dbReference>
<keyword evidence="7 19" id="KW-0560">Oxidoreductase</keyword>
<dbReference type="PROSITE" id="PS00435">
    <property type="entry name" value="PEROXIDASE_1"/>
    <property type="match status" value="1"/>
</dbReference>
<keyword evidence="12 19" id="KW-0376">Hydrogen peroxide</keyword>
<keyword evidence="5 16" id="KW-0479">Metal-binding</keyword>
<evidence type="ECO:0000256" key="19">
    <source>
        <dbReference type="RuleBase" id="RU362060"/>
    </source>
</evidence>
<dbReference type="Gene3D" id="1.10.520.10">
    <property type="match status" value="1"/>
</dbReference>
<feature type="binding site" description="axial binding residue" evidence="16">
    <location>
        <position position="204"/>
    </location>
    <ligand>
        <name>heme b</name>
        <dbReference type="ChEBI" id="CHEBI:60344"/>
    </ligand>
    <ligandPart>
        <name>Fe</name>
        <dbReference type="ChEBI" id="CHEBI:18248"/>
    </ligandPart>
</feature>
<dbReference type="FunFam" id="1.10.420.10:FF:000001">
    <property type="entry name" value="Peroxidase"/>
    <property type="match status" value="1"/>
</dbReference>
<dbReference type="GO" id="GO:0006979">
    <property type="term" value="P:response to oxidative stress"/>
    <property type="evidence" value="ECO:0007669"/>
    <property type="project" value="UniProtKB-UniRule"/>
</dbReference>
<evidence type="ECO:0000256" key="4">
    <source>
        <dbReference type="ARBA" id="ARBA00022617"/>
    </source>
</evidence>
<feature type="disulfide bond" evidence="18">
    <location>
        <begin position="79"/>
        <end position="84"/>
    </location>
</feature>
<dbReference type="InterPro" id="IPR019793">
    <property type="entry name" value="Peroxidases_heam-ligand_BS"/>
</dbReference>
<accession>A0AAD8R8Q0</accession>
<gene>
    <name evidence="21" type="ORF">QYE76_021868</name>
</gene>
<feature type="disulfide bond" evidence="18">
    <location>
        <begin position="211"/>
        <end position="236"/>
    </location>
</feature>
<evidence type="ECO:0000256" key="6">
    <source>
        <dbReference type="ARBA" id="ARBA00022837"/>
    </source>
</evidence>